<accession>A0ABP8EXK1</accession>
<evidence type="ECO:0000256" key="2">
    <source>
        <dbReference type="ARBA" id="ARBA00022630"/>
    </source>
</evidence>
<organism evidence="8 9">
    <name type="scientific">Georgenia daeguensis</name>
    <dbReference type="NCBI Taxonomy" id="908355"/>
    <lineage>
        <taxon>Bacteria</taxon>
        <taxon>Bacillati</taxon>
        <taxon>Actinomycetota</taxon>
        <taxon>Actinomycetes</taxon>
        <taxon>Micrococcales</taxon>
        <taxon>Bogoriellaceae</taxon>
        <taxon>Georgenia</taxon>
    </lineage>
</organism>
<keyword evidence="5" id="KW-0520">NAD</keyword>
<dbReference type="SUPFAM" id="SSF51905">
    <property type="entry name" value="FAD/NAD(P)-binding domain"/>
    <property type="match status" value="1"/>
</dbReference>
<dbReference type="InterPro" id="IPR036188">
    <property type="entry name" value="FAD/NAD-bd_sf"/>
</dbReference>
<feature type="domain" description="FAD/NAD(P)-binding" evidence="7">
    <location>
        <begin position="50"/>
        <end position="382"/>
    </location>
</feature>
<reference evidence="9" key="1">
    <citation type="journal article" date="2019" name="Int. J. Syst. Evol. Microbiol.">
        <title>The Global Catalogue of Microorganisms (GCM) 10K type strain sequencing project: providing services to taxonomists for standard genome sequencing and annotation.</title>
        <authorList>
            <consortium name="The Broad Institute Genomics Platform"/>
            <consortium name="The Broad Institute Genome Sequencing Center for Infectious Disease"/>
            <person name="Wu L."/>
            <person name="Ma J."/>
        </authorList>
    </citation>
    <scope>NUCLEOTIDE SEQUENCE [LARGE SCALE GENOMIC DNA]</scope>
    <source>
        <strain evidence="9">JCM 17459</strain>
    </source>
</reference>
<keyword evidence="4" id="KW-0560">Oxidoreductase</keyword>
<comment type="caution">
    <text evidence="8">The sequence shown here is derived from an EMBL/GenBank/DDBJ whole genome shotgun (WGS) entry which is preliminary data.</text>
</comment>
<dbReference type="Proteomes" id="UP001499841">
    <property type="component" value="Unassembled WGS sequence"/>
</dbReference>
<dbReference type="Gene3D" id="3.50.50.100">
    <property type="match status" value="1"/>
</dbReference>
<evidence type="ECO:0000256" key="5">
    <source>
        <dbReference type="ARBA" id="ARBA00023027"/>
    </source>
</evidence>
<dbReference type="InterPro" id="IPR023753">
    <property type="entry name" value="FAD/NAD-binding_dom"/>
</dbReference>
<evidence type="ECO:0000256" key="3">
    <source>
        <dbReference type="ARBA" id="ARBA00022827"/>
    </source>
</evidence>
<dbReference type="PANTHER" id="PTHR43706">
    <property type="entry name" value="NADH DEHYDROGENASE"/>
    <property type="match status" value="1"/>
</dbReference>
<feature type="chain" id="PRO_5045515263" evidence="6">
    <location>
        <begin position="22"/>
        <end position="516"/>
    </location>
</feature>
<keyword evidence="2" id="KW-0285">Flavoprotein</keyword>
<evidence type="ECO:0000313" key="9">
    <source>
        <dbReference type="Proteomes" id="UP001499841"/>
    </source>
</evidence>
<feature type="signal peptide" evidence="6">
    <location>
        <begin position="1"/>
        <end position="21"/>
    </location>
</feature>
<keyword evidence="3" id="KW-0274">FAD</keyword>
<evidence type="ECO:0000256" key="1">
    <source>
        <dbReference type="ARBA" id="ARBA00005272"/>
    </source>
</evidence>
<keyword evidence="9" id="KW-1185">Reference proteome</keyword>
<dbReference type="Pfam" id="PF07992">
    <property type="entry name" value="Pyr_redox_2"/>
    <property type="match status" value="1"/>
</dbReference>
<name>A0ABP8EXK1_9MICO</name>
<dbReference type="PRINTS" id="PR00368">
    <property type="entry name" value="FADPNR"/>
</dbReference>
<gene>
    <name evidence="8" type="ORF">GCM10022262_30820</name>
</gene>
<evidence type="ECO:0000313" key="8">
    <source>
        <dbReference type="EMBL" id="GAA4288722.1"/>
    </source>
</evidence>
<comment type="similarity">
    <text evidence="1">Belongs to the NADH dehydrogenase family.</text>
</comment>
<sequence length="516" mass="55333">MDRMASFLRSLAVSSSVAALAGAGALAAKSLQARGEESVRPVLHGGRTPRILVAGGGYIGLYTATTLRKHLGRQDAEIAVVDPRPYMTYQPFLPEAAAGSIEPRHVVTSLRRELRGTSVLTGSITEIRHAERKAVIKPVNDDPAYEVTYDHLVVGLGSVARTLPIPGLAENAIGFKHIEEATALRNRVLNKLAEAASTWDAEKRRRMLTFVFVGGGFAGIEAIGEVEDMARTATKEYDSIDPEDLRFVIVEGAGRILPELGEELGGYAIEQLRERGVEIHLNTFLNSCVDGVVELSTGEKFEADTIVWTAGVKANPVLANTDLPLDARGRVRTNASLQVVNEDGTVVEGAWAAGDNAAVPDLTSSDPAATTAPTAQHAVRQGKQLGENLARVLRGEQPEEYRHENIGTVASLGLYKGVAQIMGFKFRGPLAWFMHRSYHVLAMPSFERKVRILADWTEALFFRRELVSLAALQNPRAAWEAAAASGNKPAAPGVAPAAAGAKIADKSGTAKVAEKK</sequence>
<proteinExistence type="inferred from homology"/>
<dbReference type="InterPro" id="IPR045024">
    <property type="entry name" value="NDH-2"/>
</dbReference>
<dbReference type="EMBL" id="BAABBA010000017">
    <property type="protein sequence ID" value="GAA4288722.1"/>
    <property type="molecule type" value="Genomic_DNA"/>
</dbReference>
<protein>
    <submittedName>
        <fullName evidence="8">NAD(P)/FAD-dependent oxidoreductase</fullName>
    </submittedName>
</protein>
<dbReference type="PANTHER" id="PTHR43706:SF45">
    <property type="entry name" value="NADH DEHYDROGENASE-LIKE PROTEIN RV1812C"/>
    <property type="match status" value="1"/>
</dbReference>
<evidence type="ECO:0000259" key="7">
    <source>
        <dbReference type="Pfam" id="PF07992"/>
    </source>
</evidence>
<evidence type="ECO:0000256" key="6">
    <source>
        <dbReference type="SAM" id="SignalP"/>
    </source>
</evidence>
<evidence type="ECO:0000256" key="4">
    <source>
        <dbReference type="ARBA" id="ARBA00023002"/>
    </source>
</evidence>
<keyword evidence="6" id="KW-0732">Signal</keyword>